<evidence type="ECO:0000256" key="9">
    <source>
        <dbReference type="ARBA" id="ARBA00023155"/>
    </source>
</evidence>
<evidence type="ECO:0000256" key="4">
    <source>
        <dbReference type="ARBA" id="ARBA00022552"/>
    </source>
</evidence>
<dbReference type="PANTHER" id="PTHR46111:SF1">
    <property type="entry name" value="RIBOSOMAL RNA SMALL SUBUNIT METHYLTRANSFERASE I"/>
    <property type="match status" value="1"/>
</dbReference>
<feature type="compositionally biased region" description="Polar residues" evidence="12">
    <location>
        <begin position="567"/>
        <end position="578"/>
    </location>
</feature>
<evidence type="ECO:0000256" key="7">
    <source>
        <dbReference type="ARBA" id="ARBA00022691"/>
    </source>
</evidence>
<dbReference type="InterPro" id="IPR008189">
    <property type="entry name" value="rRNA_ssu_MeTfrase_I"/>
</dbReference>
<dbReference type="InterPro" id="IPR000878">
    <property type="entry name" value="4pyrrol_Mease"/>
</dbReference>
<dbReference type="PANTHER" id="PTHR46111">
    <property type="entry name" value="RIBOSOMAL RNA SMALL SUBUNIT METHYLTRANSFERASE I"/>
    <property type="match status" value="1"/>
</dbReference>
<dbReference type="GO" id="GO:0005634">
    <property type="term" value="C:nucleus"/>
    <property type="evidence" value="ECO:0007669"/>
    <property type="project" value="UniProtKB-SubCell"/>
</dbReference>
<dbReference type="PROSITE" id="PS50071">
    <property type="entry name" value="HOMEOBOX_2"/>
    <property type="match status" value="1"/>
</dbReference>
<keyword evidence="3" id="KW-0963">Cytoplasm</keyword>
<evidence type="ECO:0000256" key="11">
    <source>
        <dbReference type="PROSITE-ProRule" id="PRU00108"/>
    </source>
</evidence>
<dbReference type="AlphaFoldDB" id="A0A2Z7AEK5"/>
<dbReference type="PROSITE" id="PS01296">
    <property type="entry name" value="RSMI"/>
    <property type="match status" value="1"/>
</dbReference>
<feature type="non-terminal residue" evidence="14">
    <location>
        <position position="1"/>
    </location>
</feature>
<evidence type="ECO:0000256" key="5">
    <source>
        <dbReference type="ARBA" id="ARBA00022603"/>
    </source>
</evidence>
<dbReference type="GO" id="GO:0032259">
    <property type="term" value="P:methylation"/>
    <property type="evidence" value="ECO:0007669"/>
    <property type="project" value="UniProtKB-KW"/>
</dbReference>
<feature type="domain" description="Homeobox" evidence="13">
    <location>
        <begin position="694"/>
        <end position="757"/>
    </location>
</feature>
<dbReference type="NCBIfam" id="TIGR00096">
    <property type="entry name" value="16S rRNA (cytidine(1402)-2'-O)-methyltransferase"/>
    <property type="match status" value="1"/>
</dbReference>
<evidence type="ECO:0000256" key="6">
    <source>
        <dbReference type="ARBA" id="ARBA00022679"/>
    </source>
</evidence>
<evidence type="ECO:0000256" key="12">
    <source>
        <dbReference type="SAM" id="MobiDB-lite"/>
    </source>
</evidence>
<proteinExistence type="inferred from homology"/>
<evidence type="ECO:0000256" key="1">
    <source>
        <dbReference type="ARBA" id="ARBA00004123"/>
    </source>
</evidence>
<dbReference type="SMART" id="SM00389">
    <property type="entry name" value="HOX"/>
    <property type="match status" value="1"/>
</dbReference>
<dbReference type="GO" id="GO:0006364">
    <property type="term" value="P:rRNA processing"/>
    <property type="evidence" value="ECO:0007669"/>
    <property type="project" value="UniProtKB-KW"/>
</dbReference>
<dbReference type="EMBL" id="KV016225">
    <property type="protein sequence ID" value="KZV20163.1"/>
    <property type="molecule type" value="Genomic_DNA"/>
</dbReference>
<dbReference type="Proteomes" id="UP000250235">
    <property type="component" value="Unassembled WGS sequence"/>
</dbReference>
<dbReference type="InterPro" id="IPR014776">
    <property type="entry name" value="4pyrrole_Mease_sub2"/>
</dbReference>
<dbReference type="SUPFAM" id="SSF53790">
    <property type="entry name" value="Tetrapyrrole methylase"/>
    <property type="match status" value="1"/>
</dbReference>
<name>A0A2Z7AEK5_9LAMI</name>
<dbReference type="Pfam" id="PF00590">
    <property type="entry name" value="TP_methylase"/>
    <property type="match status" value="1"/>
</dbReference>
<keyword evidence="7" id="KW-0949">S-adenosyl-L-methionine</keyword>
<gene>
    <name evidence="14" type="ORF">F511_01020</name>
</gene>
<dbReference type="Pfam" id="PF07526">
    <property type="entry name" value="POX"/>
    <property type="match status" value="1"/>
</dbReference>
<keyword evidence="8 11" id="KW-0238">DNA-binding</keyword>
<evidence type="ECO:0000256" key="3">
    <source>
        <dbReference type="ARBA" id="ARBA00022490"/>
    </source>
</evidence>
<sequence length="921" mass="103259">KGPLKPGLYLVGTPIGNLEDITLRALRVLKFANVILSEDTRHSGKLLHHYNIKTPLLSYHKFNESQREQVVLRRLQDGEIVALISDAGTPGISDPGMELAKLCVDKDIPVIPVPGPSAVIAALSASGLPTNEFTFVGFLSKHTGTRRDRMLVSANSAATQVFFVPPHKLCQFLEESSLIFGLSRQCVIAREITKLHEEFWRGTLEEAKEAFSAHQPKGEITLMIEGTTNRETRVLTEAQLENELGELISKGHSLSELGWFAIHSVFINWHRKLLNPRWKNMALFYSNASNEEDILATTYSPSQKLISYPSSGTPNNKAYASQPSVSESYLNMLSSSTILAHDHGDKNYIRSTGERAIIPPKGFPTDVQQLDTQLNFMCRFSDCDTVAVNPHAFTKELEHSNGPKQKSLSHGLCLSLGSQEHSPDQMTSHMNQYANSSLCSLLSSHVLQSEDHVSQRINLKNVEYLSFDLSGGNQDVVKYEVMNNFQNLISSKDAISFPFLHQTSEFSGTSCNSKYLKAAQDLLEEVVNVHRAFETSGKGKNKNLLGPDGLKETGATGGETSAEFRESTTNAPHLSLSPSERHNLQNKMTKLVSMLEEVDKRYKQYLHQMQALVSSFDMVAGRGVTKQYSALAQRTISSQFRSLRDAIKKQIQHTQNNLEEQDADSHGQGVLSRLRYVDQKLRQQKIVQQCGIMRQPWRPQRGLPETAVSVLRAWLFEHFLHPYPKDSEKSILARQTGLTRSQVANWFINARVRLWKPMIEDIYKEEFGDAETEPKSSPEHASVTQEVKGAEAGLQESLISAHSIQSRHSVFSSAELSYDAGVLQENEINYGLTRLHKQHVDEDSTHKDMILDGSIGSQVSLALDYTRNYRDSQPVLVENKLKGDYAEYSSMGLDKSEFYDENTINHQPRFVNPKQLSDFVL</sequence>
<dbReference type="InterPro" id="IPR018063">
    <property type="entry name" value="SAM_MeTrfase_RsmI_CS"/>
</dbReference>
<dbReference type="InterPro" id="IPR014777">
    <property type="entry name" value="4pyrrole_Mease_sub1"/>
</dbReference>
<dbReference type="CDD" id="cd11648">
    <property type="entry name" value="RsmI"/>
    <property type="match status" value="1"/>
</dbReference>
<dbReference type="CDD" id="cd00086">
    <property type="entry name" value="homeodomain"/>
    <property type="match status" value="1"/>
</dbReference>
<keyword evidence="10 11" id="KW-0539">Nucleus</keyword>
<dbReference type="SUPFAM" id="SSF46689">
    <property type="entry name" value="Homeodomain-like"/>
    <property type="match status" value="1"/>
</dbReference>
<dbReference type="HAMAP" id="MF_01877">
    <property type="entry name" value="16SrRNA_methyltr_I"/>
    <property type="match status" value="1"/>
</dbReference>
<evidence type="ECO:0000256" key="2">
    <source>
        <dbReference type="ARBA" id="ARBA00006454"/>
    </source>
</evidence>
<evidence type="ECO:0000259" key="13">
    <source>
        <dbReference type="PROSITE" id="PS50071"/>
    </source>
</evidence>
<reference evidence="14 15" key="1">
    <citation type="journal article" date="2015" name="Proc. Natl. Acad. Sci. U.S.A.">
        <title>The resurrection genome of Boea hygrometrica: A blueprint for survival of dehydration.</title>
        <authorList>
            <person name="Xiao L."/>
            <person name="Yang G."/>
            <person name="Zhang L."/>
            <person name="Yang X."/>
            <person name="Zhao S."/>
            <person name="Ji Z."/>
            <person name="Zhou Q."/>
            <person name="Hu M."/>
            <person name="Wang Y."/>
            <person name="Chen M."/>
            <person name="Xu Y."/>
            <person name="Jin H."/>
            <person name="Xiao X."/>
            <person name="Hu G."/>
            <person name="Bao F."/>
            <person name="Hu Y."/>
            <person name="Wan P."/>
            <person name="Li L."/>
            <person name="Deng X."/>
            <person name="Kuang T."/>
            <person name="Xiang C."/>
            <person name="Zhu J.K."/>
            <person name="Oliver M.J."/>
            <person name="He Y."/>
        </authorList>
    </citation>
    <scope>NUCLEOTIDE SEQUENCE [LARGE SCALE GENOMIC DNA]</scope>
    <source>
        <strain evidence="15">cv. XS01</strain>
    </source>
</reference>
<dbReference type="InterPro" id="IPR009057">
    <property type="entry name" value="Homeodomain-like_sf"/>
</dbReference>
<dbReference type="SMART" id="SM00574">
    <property type="entry name" value="POX"/>
    <property type="match status" value="1"/>
</dbReference>
<dbReference type="Gene3D" id="1.10.10.60">
    <property type="entry name" value="Homeodomain-like"/>
    <property type="match status" value="1"/>
</dbReference>
<dbReference type="FunFam" id="3.40.1010.10:FF:000007">
    <property type="entry name" value="Ribosomal RNA small subunit methyltransferase I"/>
    <property type="match status" value="1"/>
</dbReference>
<dbReference type="GO" id="GO:0003677">
    <property type="term" value="F:DNA binding"/>
    <property type="evidence" value="ECO:0007669"/>
    <property type="project" value="UniProtKB-UniRule"/>
</dbReference>
<protein>
    <recommendedName>
        <fullName evidence="13">Homeobox domain-containing protein</fullName>
    </recommendedName>
</protein>
<comment type="subcellular location">
    <subcellularLocation>
        <location evidence="1 11">Nucleus</location>
    </subcellularLocation>
</comment>
<dbReference type="GO" id="GO:0008168">
    <property type="term" value="F:methyltransferase activity"/>
    <property type="evidence" value="ECO:0007669"/>
    <property type="project" value="UniProtKB-KW"/>
</dbReference>
<dbReference type="InterPro" id="IPR035996">
    <property type="entry name" value="4pyrrol_Methylase_sf"/>
</dbReference>
<dbReference type="GO" id="GO:0006355">
    <property type="term" value="P:regulation of DNA-templated transcription"/>
    <property type="evidence" value="ECO:0007669"/>
    <property type="project" value="InterPro"/>
</dbReference>
<accession>A0A2Z7AEK5</accession>
<comment type="similarity">
    <text evidence="2">Belongs to the TALE/BELL homeobox family.</text>
</comment>
<dbReference type="InterPro" id="IPR008422">
    <property type="entry name" value="KN_HD"/>
</dbReference>
<keyword evidence="15" id="KW-1185">Reference proteome</keyword>
<feature type="DNA-binding region" description="Homeobox" evidence="11">
    <location>
        <begin position="696"/>
        <end position="758"/>
    </location>
</feature>
<dbReference type="Pfam" id="PF05920">
    <property type="entry name" value="Homeobox_KN"/>
    <property type="match status" value="1"/>
</dbReference>
<keyword evidence="6" id="KW-0808">Transferase</keyword>
<keyword evidence="9 11" id="KW-0371">Homeobox</keyword>
<evidence type="ECO:0000313" key="15">
    <source>
        <dbReference type="Proteomes" id="UP000250235"/>
    </source>
</evidence>
<dbReference type="InterPro" id="IPR006563">
    <property type="entry name" value="POX_dom"/>
</dbReference>
<evidence type="ECO:0000256" key="10">
    <source>
        <dbReference type="ARBA" id="ARBA00023242"/>
    </source>
</evidence>
<keyword evidence="5" id="KW-0489">Methyltransferase</keyword>
<feature type="region of interest" description="Disordered" evidence="12">
    <location>
        <begin position="537"/>
        <end position="583"/>
    </location>
</feature>
<organism evidence="14 15">
    <name type="scientific">Dorcoceras hygrometricum</name>
    <dbReference type="NCBI Taxonomy" id="472368"/>
    <lineage>
        <taxon>Eukaryota</taxon>
        <taxon>Viridiplantae</taxon>
        <taxon>Streptophyta</taxon>
        <taxon>Embryophyta</taxon>
        <taxon>Tracheophyta</taxon>
        <taxon>Spermatophyta</taxon>
        <taxon>Magnoliopsida</taxon>
        <taxon>eudicotyledons</taxon>
        <taxon>Gunneridae</taxon>
        <taxon>Pentapetalae</taxon>
        <taxon>asterids</taxon>
        <taxon>lamiids</taxon>
        <taxon>Lamiales</taxon>
        <taxon>Gesneriaceae</taxon>
        <taxon>Didymocarpoideae</taxon>
        <taxon>Trichosporeae</taxon>
        <taxon>Loxocarpinae</taxon>
        <taxon>Dorcoceras</taxon>
    </lineage>
</organism>
<dbReference type="InterPro" id="IPR001356">
    <property type="entry name" value="HD"/>
</dbReference>
<keyword evidence="4" id="KW-0698">rRNA processing</keyword>
<evidence type="ECO:0000313" key="14">
    <source>
        <dbReference type="EMBL" id="KZV20163.1"/>
    </source>
</evidence>
<dbReference type="Gene3D" id="3.30.950.10">
    <property type="entry name" value="Methyltransferase, Cobalt-precorrin-4 Transmethylase, Domain 2"/>
    <property type="match status" value="1"/>
</dbReference>
<dbReference type="Gene3D" id="3.40.1010.10">
    <property type="entry name" value="Cobalt-precorrin-4 Transmethylase, Domain 1"/>
    <property type="match status" value="1"/>
</dbReference>
<evidence type="ECO:0000256" key="8">
    <source>
        <dbReference type="ARBA" id="ARBA00023125"/>
    </source>
</evidence>
<dbReference type="OrthoDB" id="10056939at2759"/>